<dbReference type="AlphaFoldDB" id="A0A2A6C447"/>
<dbReference type="EnsemblMetazoa" id="PPA40779.1">
    <property type="protein sequence ID" value="PPA40779.1"/>
    <property type="gene ID" value="WBGene00279148"/>
</dbReference>
<reference evidence="1" key="2">
    <citation type="submission" date="2022-06" db="UniProtKB">
        <authorList>
            <consortium name="EnsemblMetazoa"/>
        </authorList>
    </citation>
    <scope>IDENTIFICATION</scope>
    <source>
        <strain evidence="1">PS312</strain>
    </source>
</reference>
<accession>A0A8R1YY39</accession>
<evidence type="ECO:0000313" key="1">
    <source>
        <dbReference type="EnsemblMetazoa" id="PPA40779.1"/>
    </source>
</evidence>
<reference evidence="2" key="1">
    <citation type="journal article" date="2008" name="Nat. Genet.">
        <title>The Pristionchus pacificus genome provides a unique perspective on nematode lifestyle and parasitism.</title>
        <authorList>
            <person name="Dieterich C."/>
            <person name="Clifton S.W."/>
            <person name="Schuster L.N."/>
            <person name="Chinwalla A."/>
            <person name="Delehaunty K."/>
            <person name="Dinkelacker I."/>
            <person name="Fulton L."/>
            <person name="Fulton R."/>
            <person name="Godfrey J."/>
            <person name="Minx P."/>
            <person name="Mitreva M."/>
            <person name="Roeseler W."/>
            <person name="Tian H."/>
            <person name="Witte H."/>
            <person name="Yang S.P."/>
            <person name="Wilson R.K."/>
            <person name="Sommer R.J."/>
        </authorList>
    </citation>
    <scope>NUCLEOTIDE SEQUENCE [LARGE SCALE GENOMIC DNA]</scope>
    <source>
        <strain evidence="2">PS312</strain>
    </source>
</reference>
<organism evidence="1 2">
    <name type="scientific">Pristionchus pacificus</name>
    <name type="common">Parasitic nematode worm</name>
    <dbReference type="NCBI Taxonomy" id="54126"/>
    <lineage>
        <taxon>Eukaryota</taxon>
        <taxon>Metazoa</taxon>
        <taxon>Ecdysozoa</taxon>
        <taxon>Nematoda</taxon>
        <taxon>Chromadorea</taxon>
        <taxon>Rhabditida</taxon>
        <taxon>Rhabditina</taxon>
        <taxon>Diplogasteromorpha</taxon>
        <taxon>Diplogasteroidea</taxon>
        <taxon>Neodiplogasteridae</taxon>
        <taxon>Pristionchus</taxon>
    </lineage>
</organism>
<proteinExistence type="predicted"/>
<dbReference type="Proteomes" id="UP000005239">
    <property type="component" value="Unassembled WGS sequence"/>
</dbReference>
<evidence type="ECO:0000313" key="2">
    <source>
        <dbReference type="Proteomes" id="UP000005239"/>
    </source>
</evidence>
<gene>
    <name evidence="1" type="primary">WBGene00279148</name>
</gene>
<keyword evidence="2" id="KW-1185">Reference proteome</keyword>
<accession>A0A2A6C447</accession>
<dbReference type="OrthoDB" id="5819751at2759"/>
<protein>
    <submittedName>
        <fullName evidence="1">Uncharacterized protein</fullName>
    </submittedName>
</protein>
<sequence length="160" mass="18466">RLSLVRNVSKALFDVWFALYAASFGLLAYNIEPRLQESLRRFSYAGYFLDKYDEMTGRIRKMTRISSPPLSPHTETDIYFTMLSKDLKYSSSAFSFFAFLALTTRSASNPFPSRCKRKTGIEAEHSTSIYFLEEYCTTRSTNLTGKSFPEAQYNQNLAKY</sequence>
<name>A0A2A6C447_PRIPA</name>